<dbReference type="Pfam" id="PF00849">
    <property type="entry name" value="PseudoU_synth_2"/>
    <property type="match status" value="1"/>
</dbReference>
<dbReference type="SUPFAM" id="SSF55120">
    <property type="entry name" value="Pseudouridine synthase"/>
    <property type="match status" value="1"/>
</dbReference>
<comment type="catalytic activity">
    <reaction evidence="1">
        <text>a uridine in RNA = a pseudouridine in RNA</text>
        <dbReference type="Rhea" id="RHEA:48348"/>
        <dbReference type="Rhea" id="RHEA-COMP:12068"/>
        <dbReference type="Rhea" id="RHEA-COMP:12069"/>
        <dbReference type="ChEBI" id="CHEBI:65314"/>
        <dbReference type="ChEBI" id="CHEBI:65315"/>
    </reaction>
</comment>
<evidence type="ECO:0000256" key="2">
    <source>
        <dbReference type="ARBA" id="ARBA00010876"/>
    </source>
</evidence>
<name>A0ABW9GYN7_9FIRM</name>
<evidence type="ECO:0000259" key="6">
    <source>
        <dbReference type="Pfam" id="PF00849"/>
    </source>
</evidence>
<evidence type="ECO:0000256" key="5">
    <source>
        <dbReference type="PROSITE-ProRule" id="PRU00182"/>
    </source>
</evidence>
<dbReference type="InterPro" id="IPR006145">
    <property type="entry name" value="PsdUridine_synth_RsuA/RluA"/>
</dbReference>
<evidence type="ECO:0000256" key="3">
    <source>
        <dbReference type="ARBA" id="ARBA00031870"/>
    </source>
</evidence>
<evidence type="ECO:0000313" key="8">
    <source>
        <dbReference type="Proteomes" id="UP001631949"/>
    </source>
</evidence>
<feature type="domain" description="Pseudouridine synthase RsuA/RluA-like" evidence="6">
    <location>
        <begin position="89"/>
        <end position="237"/>
    </location>
</feature>
<protein>
    <recommendedName>
        <fullName evidence="3">RNA pseudouridylate synthase</fullName>
    </recommendedName>
    <alternativeName>
        <fullName evidence="4">RNA-uridine isomerase</fullName>
    </alternativeName>
</protein>
<keyword evidence="5" id="KW-0694">RNA-binding</keyword>
<dbReference type="RefSeq" id="WP_408977295.1">
    <property type="nucleotide sequence ID" value="NZ_JBJUVG010000005.1"/>
</dbReference>
<proteinExistence type="inferred from homology"/>
<comment type="caution">
    <text evidence="7">The sequence shown here is derived from an EMBL/GenBank/DDBJ whole genome shotgun (WGS) entry which is preliminary data.</text>
</comment>
<dbReference type="Proteomes" id="UP001631949">
    <property type="component" value="Unassembled WGS sequence"/>
</dbReference>
<dbReference type="CDD" id="cd02869">
    <property type="entry name" value="PseudoU_synth_RluA_like"/>
    <property type="match status" value="1"/>
</dbReference>
<evidence type="ECO:0000256" key="1">
    <source>
        <dbReference type="ARBA" id="ARBA00000073"/>
    </source>
</evidence>
<accession>A0ABW9GYN7</accession>
<dbReference type="EMBL" id="JBJUVG010000005">
    <property type="protein sequence ID" value="MFM9413678.1"/>
    <property type="molecule type" value="Genomic_DNA"/>
</dbReference>
<sequence length="316" mass="34469">MNRLEATIGPEDAGRRLGDYMRQPLGCSKRLIRRLKTDPRGIMVNGNRVTVRYQLAQGDRVSVAQGPTRPLTMPIEDRPLAIAYEDDLVLVVDKPADTPMYPRFKGDLGALSGPVLAHLQAAGGAPGFFPLYRLDRDTTGLVLLAKSAWAAARLAQKPPEKIYALEAFGRLPAAGSYSLPLAKGAGGLGRIWPVAKGGREACTCYRRVFTSADGLASGALVYLATGRRHQIRAHFAQAGHPLLGDPAYGGPALGHDRPALHVPYLSFHHPADGRLVTCFQPLPMAWSPAWPANYRKEDPYAHYLTESLCRYPEKIE</sequence>
<dbReference type="PANTHER" id="PTHR21600">
    <property type="entry name" value="MITOCHONDRIAL RNA PSEUDOURIDINE SYNTHASE"/>
    <property type="match status" value="1"/>
</dbReference>
<dbReference type="InterPro" id="IPR050188">
    <property type="entry name" value="RluA_PseudoU_synthase"/>
</dbReference>
<dbReference type="InterPro" id="IPR020103">
    <property type="entry name" value="PsdUridine_synth_cat_dom_sf"/>
</dbReference>
<gene>
    <name evidence="7" type="ORF">ACKQTC_04780</name>
</gene>
<dbReference type="PANTHER" id="PTHR21600:SF87">
    <property type="entry name" value="RNA PSEUDOURIDYLATE SYNTHASE DOMAIN-CONTAINING PROTEIN 1"/>
    <property type="match status" value="1"/>
</dbReference>
<evidence type="ECO:0000256" key="4">
    <source>
        <dbReference type="ARBA" id="ARBA00033164"/>
    </source>
</evidence>
<organism evidence="7 8">
    <name type="scientific">Peptococcus simiae</name>
    <dbReference type="NCBI Taxonomy" id="1643805"/>
    <lineage>
        <taxon>Bacteria</taxon>
        <taxon>Bacillati</taxon>
        <taxon>Bacillota</taxon>
        <taxon>Clostridia</taxon>
        <taxon>Eubacteriales</taxon>
        <taxon>Peptococcaceae</taxon>
        <taxon>Peptococcus</taxon>
    </lineage>
</organism>
<dbReference type="Gene3D" id="3.30.2350.10">
    <property type="entry name" value="Pseudouridine synthase"/>
    <property type="match status" value="1"/>
</dbReference>
<keyword evidence="8" id="KW-1185">Reference proteome</keyword>
<comment type="similarity">
    <text evidence="2">Belongs to the pseudouridine synthase RluA family.</text>
</comment>
<reference evidence="7 8" key="1">
    <citation type="journal article" date="2016" name="Int. J. Syst. Evol. Microbiol.">
        <title>Peptococcus simiae sp. nov., isolated from rhesus macaque faeces and emended description of the genus Peptococcus.</title>
        <authorList>
            <person name="Shkoporov A.N."/>
            <person name="Efimov B.A."/>
            <person name="Kondova I."/>
            <person name="Ouwerling B."/>
            <person name="Chaplin A.V."/>
            <person name="Shcherbakova V.A."/>
            <person name="Langermans J.A.M."/>
        </authorList>
    </citation>
    <scope>NUCLEOTIDE SEQUENCE [LARGE SCALE GENOMIC DNA]</scope>
    <source>
        <strain evidence="7 8">M108</strain>
    </source>
</reference>
<evidence type="ECO:0000313" key="7">
    <source>
        <dbReference type="EMBL" id="MFM9413678.1"/>
    </source>
</evidence>
<dbReference type="PROSITE" id="PS01129">
    <property type="entry name" value="PSI_RLU"/>
    <property type="match status" value="1"/>
</dbReference>
<dbReference type="PROSITE" id="PS50889">
    <property type="entry name" value="S4"/>
    <property type="match status" value="1"/>
</dbReference>
<dbReference type="InterPro" id="IPR006224">
    <property type="entry name" value="PsdUridine_synth_RluA-like_CS"/>
</dbReference>